<dbReference type="Proteomes" id="UP001140949">
    <property type="component" value="Unassembled WGS sequence"/>
</dbReference>
<name>A0AAX6F0M7_IRIPA</name>
<evidence type="ECO:0000256" key="11">
    <source>
        <dbReference type="ARBA" id="ARBA00022737"/>
    </source>
</evidence>
<dbReference type="InterPro" id="IPR013210">
    <property type="entry name" value="LRR_N_plant-typ"/>
</dbReference>
<dbReference type="GO" id="GO:0004674">
    <property type="term" value="F:protein serine/threonine kinase activity"/>
    <property type="evidence" value="ECO:0007669"/>
    <property type="project" value="UniProtKB-KW"/>
</dbReference>
<evidence type="ECO:0000256" key="4">
    <source>
        <dbReference type="ARBA" id="ARBA00022475"/>
    </source>
</evidence>
<accession>A0AAX6F0M7</accession>
<evidence type="ECO:0000313" key="25">
    <source>
        <dbReference type="Proteomes" id="UP001140949"/>
    </source>
</evidence>
<protein>
    <recommendedName>
        <fullName evidence="3">non-specific serine/threonine protein kinase</fullName>
        <ecNumber evidence="3">2.7.11.1</ecNumber>
    </recommendedName>
</protein>
<evidence type="ECO:0000256" key="14">
    <source>
        <dbReference type="ARBA" id="ARBA00022840"/>
    </source>
</evidence>
<dbReference type="SMART" id="SM00369">
    <property type="entry name" value="LRR_TYP"/>
    <property type="match status" value="5"/>
</dbReference>
<sequence length="1020" mass="111475">MYIQLSINTCCLFFGSETMDVHAFQFSGNQYLLLLLLLIIPFMPHPATPAVPVDNSTDLSSLLAFKASTSDASGLIAANWTTDASFCTWIGVGCIPHRPRVVSLNLSSFSLQGPIFPHLSNLSFLSSLDLSNNSLSGTIPDTLGRLPRLAVLRLGWNLLSGPTPRSIFNMSSLVSIVLSSNNLSSSLPTPVMLPRIEWISVADNLLTGDIPADLARCWTLQRINLNINKLTGSVPSSLGNLSELVHLFLGENQFTGAIPASIGNFTKLQHLFLGINDLEGEIPKELENLVDLQYLYLHINGIAGSIPISLGNASKMIALSVSGNNLTGPVPATLGKSMSFLQFLGMADNALSGGLDFIASLTNCRNLNTIDVLNNQFEGVLPDACGNLSMNLNSFHVSQNHIKGSIPAGLGNLSSLISLALSNNDLRGTIPTTLWRLTKLQEMYLGVNKLTGSISSDIGLMTRLSRISLGENEFSGQIPDSVGNISGLQVFDAPVNKLSSIIPLSLWSLPGLITLNLYQNRLEGLISPQMAKLKAIDYIDLWSNRLSGDISSALGELQSITYLDLSNNSFHGQIPQQLGRLFSIKYLNLLHNFLSGVIPKSFSNLSYVNNLDLSFNMLEGEIPEGKLFFNVSITSLVGNRALCGAPQLQFPPCPANVTTSNSNAKLRLLKYVLPSVASALVILACFSLFIKNIMMKAKASSKEESQCLNYHRWISYFELARATDNFNEANLLGRGSIGKVYKGSLDDGLVVAVKVLNLEVEGASRSFDAECRTLGQVRHRNLVKIISTCSNLEFKALVLEFMPNLSLDKWLHSENQCLLTLVQRINIMLDVSLGLEYLHHQHHHVIVHCDLKPSNILLDENMVAHISDFGIAKLMLIDSNSIVTATNIGTIGYMAPEYGSTGGITTKGDVYSFGILLLELVTGKKPVDPMFSGELNLRQWVCNAYPAAVLEIVDCNIRRIDFTNMQQHSDGVNILHRCLSSIIEVALHCSKDLPNERLMMRDVVPRLQEIKNGLIWKELS</sequence>
<evidence type="ECO:0000256" key="22">
    <source>
        <dbReference type="SAM" id="SignalP"/>
    </source>
</evidence>
<dbReference type="SUPFAM" id="SSF56112">
    <property type="entry name" value="Protein kinase-like (PK-like)"/>
    <property type="match status" value="1"/>
</dbReference>
<keyword evidence="5" id="KW-0723">Serine/threonine-protein kinase</keyword>
<feature type="chain" id="PRO_5043791756" description="non-specific serine/threonine protein kinase" evidence="22">
    <location>
        <begin position="50"/>
        <end position="1020"/>
    </location>
</feature>
<reference evidence="24" key="2">
    <citation type="submission" date="2023-04" db="EMBL/GenBank/DDBJ databases">
        <authorList>
            <person name="Bruccoleri R.E."/>
            <person name="Oakeley E.J."/>
            <person name="Faust A.-M."/>
            <person name="Dessus-Babus S."/>
            <person name="Altorfer M."/>
            <person name="Burckhardt D."/>
            <person name="Oertli M."/>
            <person name="Naumann U."/>
            <person name="Petersen F."/>
            <person name="Wong J."/>
        </authorList>
    </citation>
    <scope>NUCLEOTIDE SEQUENCE</scope>
    <source>
        <strain evidence="24">GSM-AAB239-AS_SAM_17_03QT</strain>
        <tissue evidence="24">Leaf</tissue>
    </source>
</reference>
<dbReference type="Pfam" id="PF13855">
    <property type="entry name" value="LRR_8"/>
    <property type="match status" value="2"/>
</dbReference>
<organism evidence="24 25">
    <name type="scientific">Iris pallida</name>
    <name type="common">Sweet iris</name>
    <dbReference type="NCBI Taxonomy" id="29817"/>
    <lineage>
        <taxon>Eukaryota</taxon>
        <taxon>Viridiplantae</taxon>
        <taxon>Streptophyta</taxon>
        <taxon>Embryophyta</taxon>
        <taxon>Tracheophyta</taxon>
        <taxon>Spermatophyta</taxon>
        <taxon>Magnoliopsida</taxon>
        <taxon>Liliopsida</taxon>
        <taxon>Asparagales</taxon>
        <taxon>Iridaceae</taxon>
        <taxon>Iridoideae</taxon>
        <taxon>Irideae</taxon>
        <taxon>Iris</taxon>
    </lineage>
</organism>
<keyword evidence="7" id="KW-0433">Leucine-rich repeat</keyword>
<comment type="caution">
    <text evidence="24">The sequence shown here is derived from an EMBL/GenBank/DDBJ whole genome shotgun (WGS) entry which is preliminary data.</text>
</comment>
<evidence type="ECO:0000256" key="1">
    <source>
        <dbReference type="ARBA" id="ARBA00004162"/>
    </source>
</evidence>
<proteinExistence type="inferred from homology"/>
<keyword evidence="10 22" id="KW-0732">Signal</keyword>
<dbReference type="PANTHER" id="PTHR48053">
    <property type="entry name" value="LEUCINE RICH REPEAT FAMILY PROTEIN, EXPRESSED"/>
    <property type="match status" value="1"/>
</dbReference>
<keyword evidence="12" id="KW-0547">Nucleotide-binding</keyword>
<evidence type="ECO:0000256" key="7">
    <source>
        <dbReference type="ARBA" id="ARBA00022614"/>
    </source>
</evidence>
<evidence type="ECO:0000256" key="17">
    <source>
        <dbReference type="ARBA" id="ARBA00023170"/>
    </source>
</evidence>
<dbReference type="EC" id="2.7.11.1" evidence="3"/>
<evidence type="ECO:0000256" key="18">
    <source>
        <dbReference type="ARBA" id="ARBA00023180"/>
    </source>
</evidence>
<dbReference type="Gene3D" id="3.30.200.20">
    <property type="entry name" value="Phosphorylase Kinase, domain 1"/>
    <property type="match status" value="1"/>
</dbReference>
<comment type="catalytic activity">
    <reaction evidence="19">
        <text>L-threonyl-[protein] + ATP = O-phospho-L-threonyl-[protein] + ADP + H(+)</text>
        <dbReference type="Rhea" id="RHEA:46608"/>
        <dbReference type="Rhea" id="RHEA-COMP:11060"/>
        <dbReference type="Rhea" id="RHEA-COMP:11605"/>
        <dbReference type="ChEBI" id="CHEBI:15378"/>
        <dbReference type="ChEBI" id="CHEBI:30013"/>
        <dbReference type="ChEBI" id="CHEBI:30616"/>
        <dbReference type="ChEBI" id="CHEBI:61977"/>
        <dbReference type="ChEBI" id="CHEBI:456216"/>
        <dbReference type="EC" id="2.7.11.1"/>
    </reaction>
</comment>
<dbReference type="FunFam" id="3.80.10.10:FF:000129">
    <property type="entry name" value="Leucine-rich repeat receptor-like kinase"/>
    <property type="match status" value="1"/>
</dbReference>
<keyword evidence="9 21" id="KW-0812">Transmembrane</keyword>
<dbReference type="InterPro" id="IPR011009">
    <property type="entry name" value="Kinase-like_dom_sf"/>
</dbReference>
<keyword evidence="8" id="KW-0808">Transferase</keyword>
<dbReference type="PRINTS" id="PR00019">
    <property type="entry name" value="LEURICHRPT"/>
</dbReference>
<evidence type="ECO:0000313" key="24">
    <source>
        <dbReference type="EMBL" id="KAJ6809708.1"/>
    </source>
</evidence>
<evidence type="ECO:0000256" key="15">
    <source>
        <dbReference type="ARBA" id="ARBA00022989"/>
    </source>
</evidence>
<dbReference type="InterPro" id="IPR032675">
    <property type="entry name" value="LRR_dom_sf"/>
</dbReference>
<dbReference type="SUPFAM" id="SSF52047">
    <property type="entry name" value="RNI-like"/>
    <property type="match status" value="1"/>
</dbReference>
<evidence type="ECO:0000256" key="8">
    <source>
        <dbReference type="ARBA" id="ARBA00022679"/>
    </source>
</evidence>
<gene>
    <name evidence="24" type="ORF">M6B38_162775</name>
</gene>
<evidence type="ECO:0000256" key="2">
    <source>
        <dbReference type="ARBA" id="ARBA00008684"/>
    </source>
</evidence>
<dbReference type="InterPro" id="IPR000719">
    <property type="entry name" value="Prot_kinase_dom"/>
</dbReference>
<dbReference type="Gene3D" id="1.10.510.10">
    <property type="entry name" value="Transferase(Phosphotransferase) domain 1"/>
    <property type="match status" value="1"/>
</dbReference>
<keyword evidence="15 21" id="KW-1133">Transmembrane helix</keyword>
<dbReference type="PANTHER" id="PTHR48053:SF47">
    <property type="entry name" value="RECEPTOR KINASE-LIKE PROTEIN XA21"/>
    <property type="match status" value="1"/>
</dbReference>
<keyword evidence="13 24" id="KW-0418">Kinase</keyword>
<dbReference type="Pfam" id="PF00069">
    <property type="entry name" value="Pkinase"/>
    <property type="match status" value="1"/>
</dbReference>
<dbReference type="InterPro" id="IPR001611">
    <property type="entry name" value="Leu-rich_rpt"/>
</dbReference>
<feature type="domain" description="Protein kinase" evidence="23">
    <location>
        <begin position="726"/>
        <end position="1007"/>
    </location>
</feature>
<evidence type="ECO:0000256" key="9">
    <source>
        <dbReference type="ARBA" id="ARBA00022692"/>
    </source>
</evidence>
<dbReference type="SMART" id="SM00220">
    <property type="entry name" value="S_TKc"/>
    <property type="match status" value="1"/>
</dbReference>
<dbReference type="SUPFAM" id="SSF52058">
    <property type="entry name" value="L domain-like"/>
    <property type="match status" value="1"/>
</dbReference>
<keyword evidence="6" id="KW-0597">Phosphoprotein</keyword>
<keyword evidence="17 24" id="KW-0675">Receptor</keyword>
<dbReference type="Pfam" id="PF08263">
    <property type="entry name" value="LRRNT_2"/>
    <property type="match status" value="1"/>
</dbReference>
<dbReference type="FunFam" id="3.80.10.10:FF:000095">
    <property type="entry name" value="LRR receptor-like serine/threonine-protein kinase GSO1"/>
    <property type="match status" value="2"/>
</dbReference>
<dbReference type="PROSITE" id="PS50011">
    <property type="entry name" value="PROTEIN_KINASE_DOM"/>
    <property type="match status" value="1"/>
</dbReference>
<dbReference type="AlphaFoldDB" id="A0AAX6F0M7"/>
<dbReference type="Gene3D" id="3.80.10.10">
    <property type="entry name" value="Ribonuclease Inhibitor"/>
    <property type="match status" value="3"/>
</dbReference>
<reference evidence="24" key="1">
    <citation type="journal article" date="2023" name="GigaByte">
        <title>Genome assembly of the bearded iris, Iris pallida Lam.</title>
        <authorList>
            <person name="Bruccoleri R.E."/>
            <person name="Oakeley E.J."/>
            <person name="Faust A.M.E."/>
            <person name="Altorfer M."/>
            <person name="Dessus-Babus S."/>
            <person name="Burckhardt D."/>
            <person name="Oertli M."/>
            <person name="Naumann U."/>
            <person name="Petersen F."/>
            <person name="Wong J."/>
        </authorList>
    </citation>
    <scope>NUCLEOTIDE SEQUENCE</scope>
    <source>
        <strain evidence="24">GSM-AAB239-AS_SAM_17_03QT</strain>
    </source>
</reference>
<evidence type="ECO:0000259" key="23">
    <source>
        <dbReference type="PROSITE" id="PS50011"/>
    </source>
</evidence>
<evidence type="ECO:0000256" key="6">
    <source>
        <dbReference type="ARBA" id="ARBA00022553"/>
    </source>
</evidence>
<evidence type="ECO:0000256" key="19">
    <source>
        <dbReference type="ARBA" id="ARBA00047899"/>
    </source>
</evidence>
<dbReference type="FunFam" id="1.10.510.10:FF:000358">
    <property type="entry name" value="Putative leucine-rich repeat receptor-like serine/threonine-protein kinase"/>
    <property type="match status" value="1"/>
</dbReference>
<keyword evidence="14" id="KW-0067">ATP-binding</keyword>
<evidence type="ECO:0000256" key="3">
    <source>
        <dbReference type="ARBA" id="ARBA00012513"/>
    </source>
</evidence>
<dbReference type="PROSITE" id="PS00108">
    <property type="entry name" value="PROTEIN_KINASE_ST"/>
    <property type="match status" value="1"/>
</dbReference>
<dbReference type="InterPro" id="IPR051716">
    <property type="entry name" value="Plant_RL_S/T_kinase"/>
</dbReference>
<feature type="transmembrane region" description="Helical" evidence="21">
    <location>
        <begin position="671"/>
        <end position="690"/>
    </location>
</feature>
<evidence type="ECO:0000256" key="21">
    <source>
        <dbReference type="SAM" id="Phobius"/>
    </source>
</evidence>
<dbReference type="InterPro" id="IPR003591">
    <property type="entry name" value="Leu-rich_rpt_typical-subtyp"/>
</dbReference>
<dbReference type="Pfam" id="PF00560">
    <property type="entry name" value="LRR_1"/>
    <property type="match status" value="3"/>
</dbReference>
<evidence type="ECO:0000256" key="20">
    <source>
        <dbReference type="ARBA" id="ARBA00048679"/>
    </source>
</evidence>
<evidence type="ECO:0000256" key="5">
    <source>
        <dbReference type="ARBA" id="ARBA00022527"/>
    </source>
</evidence>
<keyword evidence="18" id="KW-0325">Glycoprotein</keyword>
<dbReference type="GO" id="GO:0005524">
    <property type="term" value="F:ATP binding"/>
    <property type="evidence" value="ECO:0007669"/>
    <property type="project" value="UniProtKB-KW"/>
</dbReference>
<evidence type="ECO:0000256" key="13">
    <source>
        <dbReference type="ARBA" id="ARBA00022777"/>
    </source>
</evidence>
<keyword evidence="4" id="KW-1003">Cell membrane</keyword>
<keyword evidence="16 21" id="KW-0472">Membrane</keyword>
<dbReference type="FunFam" id="3.30.200.20:FF:000661">
    <property type="entry name" value="Serine-threonine protein kinase plant-type"/>
    <property type="match status" value="1"/>
</dbReference>
<dbReference type="EMBL" id="JANAVB010033012">
    <property type="protein sequence ID" value="KAJ6809708.1"/>
    <property type="molecule type" value="Genomic_DNA"/>
</dbReference>
<feature type="signal peptide" evidence="22">
    <location>
        <begin position="1"/>
        <end position="49"/>
    </location>
</feature>
<evidence type="ECO:0000256" key="16">
    <source>
        <dbReference type="ARBA" id="ARBA00023136"/>
    </source>
</evidence>
<dbReference type="InterPro" id="IPR008271">
    <property type="entry name" value="Ser/Thr_kinase_AS"/>
</dbReference>
<comment type="catalytic activity">
    <reaction evidence="20">
        <text>L-seryl-[protein] + ATP = O-phospho-L-seryl-[protein] + ADP + H(+)</text>
        <dbReference type="Rhea" id="RHEA:17989"/>
        <dbReference type="Rhea" id="RHEA-COMP:9863"/>
        <dbReference type="Rhea" id="RHEA-COMP:11604"/>
        <dbReference type="ChEBI" id="CHEBI:15378"/>
        <dbReference type="ChEBI" id="CHEBI:29999"/>
        <dbReference type="ChEBI" id="CHEBI:30616"/>
        <dbReference type="ChEBI" id="CHEBI:83421"/>
        <dbReference type="ChEBI" id="CHEBI:456216"/>
        <dbReference type="EC" id="2.7.11.1"/>
    </reaction>
</comment>
<comment type="subcellular location">
    <subcellularLocation>
        <location evidence="1">Cell membrane</location>
        <topology evidence="1">Single-pass membrane protein</topology>
    </subcellularLocation>
</comment>
<keyword evidence="11" id="KW-0677">Repeat</keyword>
<comment type="similarity">
    <text evidence="2">Belongs to the protein kinase superfamily. Ser/Thr protein kinase family.</text>
</comment>
<evidence type="ECO:0000256" key="10">
    <source>
        <dbReference type="ARBA" id="ARBA00022729"/>
    </source>
</evidence>
<keyword evidence="25" id="KW-1185">Reference proteome</keyword>
<dbReference type="GO" id="GO:0005886">
    <property type="term" value="C:plasma membrane"/>
    <property type="evidence" value="ECO:0007669"/>
    <property type="project" value="UniProtKB-SubCell"/>
</dbReference>
<evidence type="ECO:0000256" key="12">
    <source>
        <dbReference type="ARBA" id="ARBA00022741"/>
    </source>
</evidence>